<organism evidence="4 5">
    <name type="scientific">Hoeflea prorocentri</name>
    <dbReference type="NCBI Taxonomy" id="1922333"/>
    <lineage>
        <taxon>Bacteria</taxon>
        <taxon>Pseudomonadati</taxon>
        <taxon>Pseudomonadota</taxon>
        <taxon>Alphaproteobacteria</taxon>
        <taxon>Hyphomicrobiales</taxon>
        <taxon>Rhizobiaceae</taxon>
        <taxon>Hoeflea</taxon>
    </lineage>
</organism>
<feature type="domain" description="GFO/IDH/MocA-like oxidoreductase" evidence="3">
    <location>
        <begin position="138"/>
        <end position="274"/>
    </location>
</feature>
<name>A0A9X3UJ48_9HYPH</name>
<dbReference type="EMBL" id="JAPJZI010000001">
    <property type="protein sequence ID" value="MDA5400123.1"/>
    <property type="molecule type" value="Genomic_DNA"/>
</dbReference>
<dbReference type="SUPFAM" id="SSF55347">
    <property type="entry name" value="Glyceraldehyde-3-phosphate dehydrogenase-like, C-terminal domain"/>
    <property type="match status" value="1"/>
</dbReference>
<dbReference type="GO" id="GO:0000166">
    <property type="term" value="F:nucleotide binding"/>
    <property type="evidence" value="ECO:0007669"/>
    <property type="project" value="InterPro"/>
</dbReference>
<dbReference type="Gene3D" id="3.30.360.10">
    <property type="entry name" value="Dihydrodipicolinate Reductase, domain 2"/>
    <property type="match status" value="1"/>
</dbReference>
<feature type="domain" description="Gfo/Idh/MocA-like oxidoreductase N-terminal" evidence="2">
    <location>
        <begin position="4"/>
        <end position="128"/>
    </location>
</feature>
<evidence type="ECO:0000256" key="1">
    <source>
        <dbReference type="ARBA" id="ARBA00023002"/>
    </source>
</evidence>
<evidence type="ECO:0000313" key="5">
    <source>
        <dbReference type="Proteomes" id="UP001151234"/>
    </source>
</evidence>
<dbReference type="GO" id="GO:0016491">
    <property type="term" value="F:oxidoreductase activity"/>
    <property type="evidence" value="ECO:0007669"/>
    <property type="project" value="UniProtKB-KW"/>
</dbReference>
<accession>A0A9X3UJ48</accession>
<dbReference type="Gene3D" id="3.40.50.720">
    <property type="entry name" value="NAD(P)-binding Rossmann-like Domain"/>
    <property type="match status" value="1"/>
</dbReference>
<dbReference type="InterPro" id="IPR055170">
    <property type="entry name" value="GFO_IDH_MocA-like_dom"/>
</dbReference>
<proteinExistence type="predicted"/>
<keyword evidence="5" id="KW-1185">Reference proteome</keyword>
<comment type="caution">
    <text evidence="4">The sequence shown here is derived from an EMBL/GenBank/DDBJ whole genome shotgun (WGS) entry which is preliminary data.</text>
</comment>
<dbReference type="AlphaFoldDB" id="A0A9X3UJ48"/>
<dbReference type="PANTHER" id="PTHR43818:SF11">
    <property type="entry name" value="BCDNA.GH03377"/>
    <property type="match status" value="1"/>
</dbReference>
<keyword evidence="1" id="KW-0560">Oxidoreductase</keyword>
<dbReference type="PANTHER" id="PTHR43818">
    <property type="entry name" value="BCDNA.GH03377"/>
    <property type="match status" value="1"/>
</dbReference>
<dbReference type="InterPro" id="IPR036291">
    <property type="entry name" value="NAD(P)-bd_dom_sf"/>
</dbReference>
<dbReference type="InterPro" id="IPR000683">
    <property type="entry name" value="Gfo/Idh/MocA-like_OxRdtase_N"/>
</dbReference>
<dbReference type="SUPFAM" id="SSF51735">
    <property type="entry name" value="NAD(P)-binding Rossmann-fold domains"/>
    <property type="match status" value="1"/>
</dbReference>
<evidence type="ECO:0000259" key="3">
    <source>
        <dbReference type="Pfam" id="PF22725"/>
    </source>
</evidence>
<evidence type="ECO:0000313" key="4">
    <source>
        <dbReference type="EMBL" id="MDA5400123.1"/>
    </source>
</evidence>
<dbReference type="InterPro" id="IPR050463">
    <property type="entry name" value="Gfo/Idh/MocA_oxidrdct_glycsds"/>
</dbReference>
<evidence type="ECO:0000259" key="2">
    <source>
        <dbReference type="Pfam" id="PF01408"/>
    </source>
</evidence>
<reference evidence="4" key="1">
    <citation type="submission" date="2022-11" db="EMBL/GenBank/DDBJ databases">
        <title>Draft genome sequence of Hoeflea poritis E7-10 and Hoeflea prorocentri PM5-8, separated from scleractinian coral Porites lutea and marine dinoflagellate.</title>
        <authorList>
            <person name="Zhang G."/>
            <person name="Wei Q."/>
            <person name="Cai L."/>
        </authorList>
    </citation>
    <scope>NUCLEOTIDE SEQUENCE</scope>
    <source>
        <strain evidence="4">PM5-8</strain>
    </source>
</reference>
<dbReference type="RefSeq" id="WP_267991529.1">
    <property type="nucleotide sequence ID" value="NZ_JAPJZI010000001.1"/>
</dbReference>
<sequence length="381" mass="40937">MTQIKVGLIGAGFIGRSHALAINAVNRVFGQDLFEAIPHVLAEADQATAAARARQFGFGIATTDWRQAIAECDAVIIAVPSFLHRDMALSAAESGTHILCEKPVGLSSAEAAEIAAAAARANISHTVGFTYMRSPLIRYAVDVIDRGDLGKPLHFKGWHCEDYLADPDIAFTWRQDAALAGRCGAIGDMGWHIIAIARALCGQITSLSGAIETFHKTRPLASDQNASRAVENEDWSNATLRFASGATGSVEVSRIAHGRKMDIGFELVCEHGTIAFKGEQSNQIEIYRSGEPAAASGFRTIHINADHPDYGDFIPAPGHGLGFNDLKTIELRDFLTAIANGSPAEPDLDEALKISRLCEAILASSDRRCWIDAPEEFSIQS</sequence>
<dbReference type="Pfam" id="PF22725">
    <property type="entry name" value="GFO_IDH_MocA_C3"/>
    <property type="match status" value="1"/>
</dbReference>
<gene>
    <name evidence="4" type="ORF">OQ273_16195</name>
</gene>
<dbReference type="Proteomes" id="UP001151234">
    <property type="component" value="Unassembled WGS sequence"/>
</dbReference>
<dbReference type="Pfam" id="PF01408">
    <property type="entry name" value="GFO_IDH_MocA"/>
    <property type="match status" value="1"/>
</dbReference>
<protein>
    <submittedName>
        <fullName evidence="4">Gfo/Idh/MocA family oxidoreductase</fullName>
    </submittedName>
</protein>